<evidence type="ECO:0000313" key="1">
    <source>
        <dbReference type="EMBL" id="KAK6924681.1"/>
    </source>
</evidence>
<dbReference type="EMBL" id="JBAMMX010000016">
    <property type="protein sequence ID" value="KAK6924681.1"/>
    <property type="molecule type" value="Genomic_DNA"/>
</dbReference>
<dbReference type="Proteomes" id="UP001370490">
    <property type="component" value="Unassembled WGS sequence"/>
</dbReference>
<keyword evidence="2" id="KW-1185">Reference proteome</keyword>
<name>A0AAN8V715_9MAGN</name>
<proteinExistence type="predicted"/>
<reference evidence="1 2" key="1">
    <citation type="submission" date="2023-12" db="EMBL/GenBank/DDBJ databases">
        <title>A high-quality genome assembly for Dillenia turbinata (Dilleniales).</title>
        <authorList>
            <person name="Chanderbali A."/>
        </authorList>
    </citation>
    <scope>NUCLEOTIDE SEQUENCE [LARGE SCALE GENOMIC DNA]</scope>
    <source>
        <strain evidence="1">LSX21</strain>
        <tissue evidence="1">Leaf</tissue>
    </source>
</reference>
<gene>
    <name evidence="1" type="ORF">RJ641_009007</name>
</gene>
<dbReference type="AlphaFoldDB" id="A0AAN8V715"/>
<comment type="caution">
    <text evidence="1">The sequence shown here is derived from an EMBL/GenBank/DDBJ whole genome shotgun (WGS) entry which is preliminary data.</text>
</comment>
<sequence>MESFAVVDRDRRNYSSTYFKHYGELARMASIQQNATLFGTCSSFPTTLILTLMPIHRCVYESSSKDDTLKLFPDEVEPEYKRLLMFLLQKFQEWQEEVLKERSLAIMSSKCKGSSLHHSVIRILLIHLSRVRHQISKNPKWLTSHNANEKPLEGWRQWIIIKQRTSVMLKDGFRQPRRATTRLPGCSENTIKNHMVASRDS</sequence>
<evidence type="ECO:0000313" key="2">
    <source>
        <dbReference type="Proteomes" id="UP001370490"/>
    </source>
</evidence>
<accession>A0AAN8V715</accession>
<protein>
    <submittedName>
        <fullName evidence="1">Uncharacterized protein</fullName>
    </submittedName>
</protein>
<organism evidence="1 2">
    <name type="scientific">Dillenia turbinata</name>
    <dbReference type="NCBI Taxonomy" id="194707"/>
    <lineage>
        <taxon>Eukaryota</taxon>
        <taxon>Viridiplantae</taxon>
        <taxon>Streptophyta</taxon>
        <taxon>Embryophyta</taxon>
        <taxon>Tracheophyta</taxon>
        <taxon>Spermatophyta</taxon>
        <taxon>Magnoliopsida</taxon>
        <taxon>eudicotyledons</taxon>
        <taxon>Gunneridae</taxon>
        <taxon>Pentapetalae</taxon>
        <taxon>Dilleniales</taxon>
        <taxon>Dilleniaceae</taxon>
        <taxon>Dillenia</taxon>
    </lineage>
</organism>